<gene>
    <name evidence="3" type="ORF">PACLA_8A050355</name>
</gene>
<evidence type="ECO:0000256" key="2">
    <source>
        <dbReference type="SAM" id="MobiDB-lite"/>
    </source>
</evidence>
<keyword evidence="4" id="KW-1185">Reference proteome</keyword>
<feature type="region of interest" description="Disordered" evidence="2">
    <location>
        <begin position="76"/>
        <end position="119"/>
    </location>
</feature>
<evidence type="ECO:0000256" key="1">
    <source>
        <dbReference type="SAM" id="Coils"/>
    </source>
</evidence>
<name>A0A7D9DF01_PARCT</name>
<evidence type="ECO:0000313" key="3">
    <source>
        <dbReference type="EMBL" id="CAB3984136.1"/>
    </source>
</evidence>
<accession>A0A7D9DF01</accession>
<dbReference type="PANTHER" id="PTHR37162">
    <property type="entry name" value="HAT FAMILY DIMERISATION DOMAINCONTAINING PROTEIN-RELATED"/>
    <property type="match status" value="1"/>
</dbReference>
<proteinExistence type="predicted"/>
<sequence>MPNLTKFQESWLRKTDSAGNQVKQWCRADNTSPHKAFCMLCCKSIQCSNSGFKQLLHHAEGKRHSDLAVARFGKTQKHLEKGATSTRPSSSSPPLHNEASTSSTSASTSSTSAPTSSTSYVIQSPSLQEKIASAEILWALKVAQSNYSYSSCDATPALFKRMFPGDVAEHFSMSKSKVSYLLSDGLGPHFRREMCASICETKSVFTLQYDETANTQNRKQCDLLLRYWSEAAGEIRVQFLKALMFGHAKGKDVSLAILETLQEEGYQLPLAQLISLGSDGPNVNKTIWNLINEHMKTNGLHGILPFIPCNLHIVHNAFRQGLNIFGEQAEQLVLDLFFFLKASPCRKEDFFETQLGLGLDSGLFIKHVQSRWLTLIPAVKRVLICWDAVEKYFLIELPRIMAKEKKEASLKNNERYKRICQKIKNPEIFVQLHFLQNLESVFHPFLAFFQKEEPLIHILYHKLSELLRTIMFRFLKPGVVGENTGKNLKAVELSKPENQLSDQLIEVGETTRKKALKKLKPGQEKGLLLDVRMFYQTTTKYLMDRLPIGRGIVKDLSCLNPLLQKESQGMQAVQRTARKLPQIITEEELPLLTDEWRVYQAQDIPENWYISGRKEDGTTEYERVDHYWQKVLDQKNVTGSPRYKILAKLVKAGLCLAHGNAEVERSLSENKKVVTNERTLLSDASINALRSTKDAIRVTASGQAHMMPITPALIQARRNANSVYTARLAEDKKSSDIEKKLKDKRTAEKEEMQNIAKLLEAKKKTLEEKDSSIAQEQLRQEEELRNAESLYSEASNRLQNAIKERDMNEMSVVQGLMDVASKKMESARRKLEDCRKNQITIGSKRKRVVEKYSSTLTKLVNNTK</sequence>
<reference evidence="3" key="1">
    <citation type="submission" date="2020-04" db="EMBL/GenBank/DDBJ databases">
        <authorList>
            <person name="Alioto T."/>
            <person name="Alioto T."/>
            <person name="Gomez Garrido J."/>
        </authorList>
    </citation>
    <scope>NUCLEOTIDE SEQUENCE</scope>
    <source>
        <strain evidence="3">A484AB</strain>
    </source>
</reference>
<feature type="compositionally biased region" description="Low complexity" evidence="2">
    <location>
        <begin position="88"/>
        <end position="119"/>
    </location>
</feature>
<keyword evidence="1" id="KW-0175">Coiled coil</keyword>
<dbReference type="Proteomes" id="UP001152795">
    <property type="component" value="Unassembled WGS sequence"/>
</dbReference>
<comment type="caution">
    <text evidence="3">The sequence shown here is derived from an EMBL/GenBank/DDBJ whole genome shotgun (WGS) entry which is preliminary data.</text>
</comment>
<dbReference type="EMBL" id="CACRXK020000701">
    <property type="protein sequence ID" value="CAB3984136.1"/>
    <property type="molecule type" value="Genomic_DNA"/>
</dbReference>
<dbReference type="InterPro" id="IPR012337">
    <property type="entry name" value="RNaseH-like_sf"/>
</dbReference>
<evidence type="ECO:0000313" key="4">
    <source>
        <dbReference type="Proteomes" id="UP001152795"/>
    </source>
</evidence>
<feature type="coiled-coil region" evidence="1">
    <location>
        <begin position="742"/>
        <end position="837"/>
    </location>
</feature>
<dbReference type="OrthoDB" id="10024601at2759"/>
<organism evidence="3 4">
    <name type="scientific">Paramuricea clavata</name>
    <name type="common">Red gorgonian</name>
    <name type="synonym">Violescent sea-whip</name>
    <dbReference type="NCBI Taxonomy" id="317549"/>
    <lineage>
        <taxon>Eukaryota</taxon>
        <taxon>Metazoa</taxon>
        <taxon>Cnidaria</taxon>
        <taxon>Anthozoa</taxon>
        <taxon>Octocorallia</taxon>
        <taxon>Malacalcyonacea</taxon>
        <taxon>Plexauridae</taxon>
        <taxon>Paramuricea</taxon>
    </lineage>
</organism>
<dbReference type="PANTHER" id="PTHR37162:SF11">
    <property type="match status" value="1"/>
</dbReference>
<dbReference type="SUPFAM" id="SSF53098">
    <property type="entry name" value="Ribonuclease H-like"/>
    <property type="match status" value="1"/>
</dbReference>
<dbReference type="AlphaFoldDB" id="A0A7D9DF01"/>
<protein>
    <submittedName>
        <fullName evidence="3">Uncharacterized protein LOC110042288</fullName>
    </submittedName>
</protein>